<reference evidence="1 2" key="2">
    <citation type="journal article" date="2017" name="Nature">
        <title>The Apostasia genome and the evolution of orchids.</title>
        <authorList>
            <person name="Zhang G.Q."/>
            <person name="Liu K.W."/>
            <person name="Li Z."/>
            <person name="Lohaus R."/>
            <person name="Hsiao Y.Y."/>
            <person name="Niu S.C."/>
            <person name="Wang J.Y."/>
            <person name="Lin Y.C."/>
            <person name="Xu Q."/>
            <person name="Chen L.J."/>
            <person name="Yoshida K."/>
            <person name="Fujiwara S."/>
            <person name="Wang Z.W."/>
            <person name="Zhang Y.Q."/>
            <person name="Mitsuda N."/>
            <person name="Wang M."/>
            <person name="Liu G.H."/>
            <person name="Pecoraro L."/>
            <person name="Huang H.X."/>
            <person name="Xiao X.J."/>
            <person name="Lin M."/>
            <person name="Wu X.Y."/>
            <person name="Wu W.L."/>
            <person name="Chen Y.Y."/>
            <person name="Chang S.B."/>
            <person name="Sakamoto S."/>
            <person name="Ohme-Takagi M."/>
            <person name="Yagi M."/>
            <person name="Zeng S.J."/>
            <person name="Shen C.Y."/>
            <person name="Yeh C.M."/>
            <person name="Luo Y.B."/>
            <person name="Tsai W.C."/>
            <person name="Van de Peer Y."/>
            <person name="Liu Z.J."/>
        </authorList>
    </citation>
    <scope>NUCLEOTIDE SEQUENCE [LARGE SCALE GENOMIC DNA]</scope>
    <source>
        <tissue evidence="1">The whole plant</tissue>
    </source>
</reference>
<keyword evidence="2" id="KW-1185">Reference proteome</keyword>
<sequence>MPILLSRCSTAYFWFTIQRLNGANDGLYTTAFNSVGDDLNFKSVGRDEIIDAKVLLY</sequence>
<organism evidence="1 2">
    <name type="scientific">Dendrobium catenatum</name>
    <dbReference type="NCBI Taxonomy" id="906689"/>
    <lineage>
        <taxon>Eukaryota</taxon>
        <taxon>Viridiplantae</taxon>
        <taxon>Streptophyta</taxon>
        <taxon>Embryophyta</taxon>
        <taxon>Tracheophyta</taxon>
        <taxon>Spermatophyta</taxon>
        <taxon>Magnoliopsida</taxon>
        <taxon>Liliopsida</taxon>
        <taxon>Asparagales</taxon>
        <taxon>Orchidaceae</taxon>
        <taxon>Epidendroideae</taxon>
        <taxon>Malaxideae</taxon>
        <taxon>Dendrobiinae</taxon>
        <taxon>Dendrobium</taxon>
    </lineage>
</organism>
<name>A0A2I0XI41_9ASPA</name>
<reference evidence="1 2" key="1">
    <citation type="journal article" date="2016" name="Sci. Rep.">
        <title>The Dendrobium catenatum Lindl. genome sequence provides insights into polysaccharide synthase, floral development and adaptive evolution.</title>
        <authorList>
            <person name="Zhang G.Q."/>
            <person name="Xu Q."/>
            <person name="Bian C."/>
            <person name="Tsai W.C."/>
            <person name="Yeh C.M."/>
            <person name="Liu K.W."/>
            <person name="Yoshida K."/>
            <person name="Zhang L.S."/>
            <person name="Chang S.B."/>
            <person name="Chen F."/>
            <person name="Shi Y."/>
            <person name="Su Y.Y."/>
            <person name="Zhang Y.Q."/>
            <person name="Chen L.J."/>
            <person name="Yin Y."/>
            <person name="Lin M."/>
            <person name="Huang H."/>
            <person name="Deng H."/>
            <person name="Wang Z.W."/>
            <person name="Zhu S.L."/>
            <person name="Zhao X."/>
            <person name="Deng C."/>
            <person name="Niu S.C."/>
            <person name="Huang J."/>
            <person name="Wang M."/>
            <person name="Liu G.H."/>
            <person name="Yang H.J."/>
            <person name="Xiao X.J."/>
            <person name="Hsiao Y.Y."/>
            <person name="Wu W.L."/>
            <person name="Chen Y.Y."/>
            <person name="Mitsuda N."/>
            <person name="Ohme-Takagi M."/>
            <person name="Luo Y.B."/>
            <person name="Van de Peer Y."/>
            <person name="Liu Z.J."/>
        </authorList>
    </citation>
    <scope>NUCLEOTIDE SEQUENCE [LARGE SCALE GENOMIC DNA]</scope>
    <source>
        <tissue evidence="1">The whole plant</tissue>
    </source>
</reference>
<dbReference type="EMBL" id="KZ501866">
    <property type="protein sequence ID" value="PKU87586.1"/>
    <property type="molecule type" value="Genomic_DNA"/>
</dbReference>
<dbReference type="AlphaFoldDB" id="A0A2I0XI41"/>
<proteinExistence type="predicted"/>
<evidence type="ECO:0000313" key="1">
    <source>
        <dbReference type="EMBL" id="PKU87586.1"/>
    </source>
</evidence>
<gene>
    <name evidence="1" type="ORF">MA16_Dca022867</name>
</gene>
<accession>A0A2I0XI41</accession>
<protein>
    <submittedName>
        <fullName evidence="1">Uncharacterized protein</fullName>
    </submittedName>
</protein>
<evidence type="ECO:0000313" key="2">
    <source>
        <dbReference type="Proteomes" id="UP000233837"/>
    </source>
</evidence>
<dbReference type="Proteomes" id="UP000233837">
    <property type="component" value="Unassembled WGS sequence"/>
</dbReference>